<name>A0A2P2NT99_RHIMU</name>
<proteinExistence type="predicted"/>
<organism evidence="1">
    <name type="scientific">Rhizophora mucronata</name>
    <name type="common">Asiatic mangrove</name>
    <dbReference type="NCBI Taxonomy" id="61149"/>
    <lineage>
        <taxon>Eukaryota</taxon>
        <taxon>Viridiplantae</taxon>
        <taxon>Streptophyta</taxon>
        <taxon>Embryophyta</taxon>
        <taxon>Tracheophyta</taxon>
        <taxon>Spermatophyta</taxon>
        <taxon>Magnoliopsida</taxon>
        <taxon>eudicotyledons</taxon>
        <taxon>Gunneridae</taxon>
        <taxon>Pentapetalae</taxon>
        <taxon>rosids</taxon>
        <taxon>fabids</taxon>
        <taxon>Malpighiales</taxon>
        <taxon>Rhizophoraceae</taxon>
        <taxon>Rhizophora</taxon>
    </lineage>
</organism>
<accession>A0A2P2NT99</accession>
<reference evidence="1" key="1">
    <citation type="submission" date="2018-02" db="EMBL/GenBank/DDBJ databases">
        <title>Rhizophora mucronata_Transcriptome.</title>
        <authorList>
            <person name="Meera S.P."/>
            <person name="Sreeshan A."/>
            <person name="Augustine A."/>
        </authorList>
    </citation>
    <scope>NUCLEOTIDE SEQUENCE</scope>
    <source>
        <tissue evidence="1">Leaf</tissue>
    </source>
</reference>
<dbReference type="EMBL" id="GGEC01065248">
    <property type="protein sequence ID" value="MBX45732.1"/>
    <property type="molecule type" value="Transcribed_RNA"/>
</dbReference>
<evidence type="ECO:0000313" key="1">
    <source>
        <dbReference type="EMBL" id="MBX45732.1"/>
    </source>
</evidence>
<sequence>MKIGACHNIDIVKIMGLHCNDSFFFFFSDDVDFEML</sequence>
<protein>
    <submittedName>
        <fullName evidence="1">Uncharacterized protein</fullName>
    </submittedName>
</protein>
<dbReference type="AlphaFoldDB" id="A0A2P2NT99"/>